<evidence type="ECO:0000313" key="9">
    <source>
        <dbReference type="Proteomes" id="UP001630127"/>
    </source>
</evidence>
<evidence type="ECO:0000256" key="1">
    <source>
        <dbReference type="ARBA" id="ARBA00004123"/>
    </source>
</evidence>
<keyword evidence="5" id="KW-0539">Nucleus</keyword>
<feature type="signal peptide" evidence="6">
    <location>
        <begin position="1"/>
        <end position="19"/>
    </location>
</feature>
<keyword evidence="2" id="KW-0805">Transcription regulation</keyword>
<keyword evidence="9" id="KW-1185">Reference proteome</keyword>
<dbReference type="InterPro" id="IPR001739">
    <property type="entry name" value="Methyl_CpG_DNA-bd"/>
</dbReference>
<accession>A0ABD2ZVB6</accession>
<reference evidence="8 9" key="1">
    <citation type="submission" date="2024-11" db="EMBL/GenBank/DDBJ databases">
        <title>A near-complete genome assembly of Cinchona calisaya.</title>
        <authorList>
            <person name="Lian D.C."/>
            <person name="Zhao X.W."/>
            <person name="Wei L."/>
        </authorList>
    </citation>
    <scope>NUCLEOTIDE SEQUENCE [LARGE SCALE GENOMIC DNA]</scope>
    <source>
        <tissue evidence="8">Nenye</tissue>
    </source>
</reference>
<evidence type="ECO:0000259" key="7">
    <source>
        <dbReference type="PROSITE" id="PS50982"/>
    </source>
</evidence>
<keyword evidence="3" id="KW-0238">DNA-binding</keyword>
<evidence type="ECO:0000256" key="2">
    <source>
        <dbReference type="ARBA" id="ARBA00023015"/>
    </source>
</evidence>
<dbReference type="AlphaFoldDB" id="A0ABD2ZVB6"/>
<dbReference type="PROSITE" id="PS50982">
    <property type="entry name" value="MBD"/>
    <property type="match status" value="1"/>
</dbReference>
<sequence length="355" mass="40327">MGASIIQFIAFLYYYCICALQPLVVEEQKTERRRCLTSAKVVAVSSVYFKFIRQPQDPLGYSLLMFDDEILPMVEEMESSIVENQIPLPGLLKGWKRETRERPSGARDKFYSHPSIKKTFRSVIEVLDYINTNNGLKNTEGFKDYTKSKKKLENAEELKDHISVKLSEASSSNAIKRKYNWWFQEESNIKIRISSPSDHENKTKEQIELEEFFANAYSNLMNLSPPTPETEKGLLTDAEYKNLLAFLENEDNEGDASCKSPSPEQVAAMMSELADAIGAPAIIDLPNPQQELPHFQPELPIARQAEEIVQLNPQQAANPNANSLQQELNGLTETELEVLQIFAGLNRSHENQLVH</sequence>
<feature type="chain" id="PRO_5044883393" description="MBD domain-containing protein" evidence="6">
    <location>
        <begin position="20"/>
        <end position="355"/>
    </location>
</feature>
<comment type="subcellular location">
    <subcellularLocation>
        <location evidence="1">Nucleus</location>
    </subcellularLocation>
</comment>
<dbReference type="GO" id="GO:0003677">
    <property type="term" value="F:DNA binding"/>
    <property type="evidence" value="ECO:0007669"/>
    <property type="project" value="UniProtKB-KW"/>
</dbReference>
<keyword evidence="6" id="KW-0732">Signal</keyword>
<organism evidence="8 9">
    <name type="scientific">Cinchona calisaya</name>
    <dbReference type="NCBI Taxonomy" id="153742"/>
    <lineage>
        <taxon>Eukaryota</taxon>
        <taxon>Viridiplantae</taxon>
        <taxon>Streptophyta</taxon>
        <taxon>Embryophyta</taxon>
        <taxon>Tracheophyta</taxon>
        <taxon>Spermatophyta</taxon>
        <taxon>Magnoliopsida</taxon>
        <taxon>eudicotyledons</taxon>
        <taxon>Gunneridae</taxon>
        <taxon>Pentapetalae</taxon>
        <taxon>asterids</taxon>
        <taxon>lamiids</taxon>
        <taxon>Gentianales</taxon>
        <taxon>Rubiaceae</taxon>
        <taxon>Cinchonoideae</taxon>
        <taxon>Cinchoneae</taxon>
        <taxon>Cinchona</taxon>
    </lineage>
</organism>
<feature type="domain" description="MBD" evidence="7">
    <location>
        <begin position="81"/>
        <end position="150"/>
    </location>
</feature>
<evidence type="ECO:0000256" key="6">
    <source>
        <dbReference type="SAM" id="SignalP"/>
    </source>
</evidence>
<evidence type="ECO:0000256" key="4">
    <source>
        <dbReference type="ARBA" id="ARBA00023163"/>
    </source>
</evidence>
<dbReference type="Proteomes" id="UP001630127">
    <property type="component" value="Unassembled WGS sequence"/>
</dbReference>
<keyword evidence="4" id="KW-0804">Transcription</keyword>
<gene>
    <name evidence="8" type="ORF">ACH5RR_015888</name>
</gene>
<evidence type="ECO:0000256" key="3">
    <source>
        <dbReference type="ARBA" id="ARBA00023125"/>
    </source>
</evidence>
<protein>
    <recommendedName>
        <fullName evidence="7">MBD domain-containing protein</fullName>
    </recommendedName>
</protein>
<dbReference type="Gene3D" id="3.30.890.10">
    <property type="entry name" value="Methyl-cpg-binding Protein 2, Chain A"/>
    <property type="match status" value="1"/>
</dbReference>
<evidence type="ECO:0000256" key="5">
    <source>
        <dbReference type="ARBA" id="ARBA00023242"/>
    </source>
</evidence>
<evidence type="ECO:0000313" key="8">
    <source>
        <dbReference type="EMBL" id="KAL3523054.1"/>
    </source>
</evidence>
<dbReference type="Pfam" id="PF01429">
    <property type="entry name" value="MBD"/>
    <property type="match status" value="1"/>
</dbReference>
<dbReference type="EMBL" id="JBJUIK010000007">
    <property type="protein sequence ID" value="KAL3523054.1"/>
    <property type="molecule type" value="Genomic_DNA"/>
</dbReference>
<dbReference type="GO" id="GO:0005634">
    <property type="term" value="C:nucleus"/>
    <property type="evidence" value="ECO:0007669"/>
    <property type="project" value="UniProtKB-SubCell"/>
</dbReference>
<comment type="caution">
    <text evidence="8">The sequence shown here is derived from an EMBL/GenBank/DDBJ whole genome shotgun (WGS) entry which is preliminary data.</text>
</comment>
<proteinExistence type="predicted"/>
<name>A0ABD2ZVB6_9GENT</name>
<dbReference type="InterPro" id="IPR016177">
    <property type="entry name" value="DNA-bd_dom_sf"/>
</dbReference>
<dbReference type="SUPFAM" id="SSF54171">
    <property type="entry name" value="DNA-binding domain"/>
    <property type="match status" value="1"/>
</dbReference>